<dbReference type="Proteomes" id="UP001187192">
    <property type="component" value="Unassembled WGS sequence"/>
</dbReference>
<keyword evidence="3" id="KW-1185">Reference proteome</keyword>
<name>A0AA88DEK6_FICCA</name>
<dbReference type="AlphaFoldDB" id="A0AA88DEK6"/>
<sequence>MESTKKITPQQLVRVMVVVVVVASMLLASSTCANSENITNRKLKELSAQPNCIEKGKPCDQREPWSCCNNLLCVHDDPSVPEWHGVCTDVFGQPAMDTIVFRRKI</sequence>
<dbReference type="EMBL" id="BTGU01000055">
    <property type="protein sequence ID" value="GMN55165.1"/>
    <property type="molecule type" value="Genomic_DNA"/>
</dbReference>
<accession>A0AA88DEK6</accession>
<evidence type="ECO:0000256" key="1">
    <source>
        <dbReference type="SAM" id="Phobius"/>
    </source>
</evidence>
<proteinExistence type="predicted"/>
<gene>
    <name evidence="2" type="ORF">TIFTF001_024292</name>
</gene>
<reference evidence="2" key="1">
    <citation type="submission" date="2023-07" db="EMBL/GenBank/DDBJ databases">
        <title>draft genome sequence of fig (Ficus carica).</title>
        <authorList>
            <person name="Takahashi T."/>
            <person name="Nishimura K."/>
        </authorList>
    </citation>
    <scope>NUCLEOTIDE SEQUENCE</scope>
</reference>
<evidence type="ECO:0000313" key="3">
    <source>
        <dbReference type="Proteomes" id="UP001187192"/>
    </source>
</evidence>
<evidence type="ECO:0000313" key="2">
    <source>
        <dbReference type="EMBL" id="GMN55165.1"/>
    </source>
</evidence>
<comment type="caution">
    <text evidence="2">The sequence shown here is derived from an EMBL/GenBank/DDBJ whole genome shotgun (WGS) entry which is preliminary data.</text>
</comment>
<keyword evidence="1" id="KW-0472">Membrane</keyword>
<keyword evidence="1" id="KW-0812">Transmembrane</keyword>
<organism evidence="2 3">
    <name type="scientific">Ficus carica</name>
    <name type="common">Common fig</name>
    <dbReference type="NCBI Taxonomy" id="3494"/>
    <lineage>
        <taxon>Eukaryota</taxon>
        <taxon>Viridiplantae</taxon>
        <taxon>Streptophyta</taxon>
        <taxon>Embryophyta</taxon>
        <taxon>Tracheophyta</taxon>
        <taxon>Spermatophyta</taxon>
        <taxon>Magnoliopsida</taxon>
        <taxon>eudicotyledons</taxon>
        <taxon>Gunneridae</taxon>
        <taxon>Pentapetalae</taxon>
        <taxon>rosids</taxon>
        <taxon>fabids</taxon>
        <taxon>Rosales</taxon>
        <taxon>Moraceae</taxon>
        <taxon>Ficeae</taxon>
        <taxon>Ficus</taxon>
    </lineage>
</organism>
<feature type="transmembrane region" description="Helical" evidence="1">
    <location>
        <begin position="12"/>
        <end position="31"/>
    </location>
</feature>
<keyword evidence="1" id="KW-1133">Transmembrane helix</keyword>
<protein>
    <submittedName>
        <fullName evidence="2">Uncharacterized protein</fullName>
    </submittedName>
</protein>